<dbReference type="PANTHER" id="PTHR43133">
    <property type="entry name" value="RNA POLYMERASE ECF-TYPE SIGMA FACTO"/>
    <property type="match status" value="1"/>
</dbReference>
<dbReference type="Gene3D" id="1.10.1740.10">
    <property type="match status" value="1"/>
</dbReference>
<dbReference type="AlphaFoldDB" id="A0A1I0YKC6"/>
<dbReference type="InterPro" id="IPR036388">
    <property type="entry name" value="WH-like_DNA-bd_sf"/>
</dbReference>
<evidence type="ECO:0000256" key="2">
    <source>
        <dbReference type="ARBA" id="ARBA00023015"/>
    </source>
</evidence>
<evidence type="ECO:0000313" key="8">
    <source>
        <dbReference type="EMBL" id="SFB13784.1"/>
    </source>
</evidence>
<evidence type="ECO:0000256" key="3">
    <source>
        <dbReference type="ARBA" id="ARBA00023082"/>
    </source>
</evidence>
<dbReference type="Gene3D" id="1.10.10.10">
    <property type="entry name" value="Winged helix-like DNA-binding domain superfamily/Winged helix DNA-binding domain"/>
    <property type="match status" value="1"/>
</dbReference>
<sequence>MSPGSPQALRVVGGTDLDFASYVAARRPALLRWAWSVAGDPHTAEDLLQASLVRVLARWDTLRDRGAADAYVRRTITRQHISWHRQSWRHREVSTASPPERAVVTPGRADAVGLWSLVQGLPPQQRDTVALRYYEELSIAETAAVLGCSTGTVKSNTSRAITTLRRLAVDTALAG</sequence>
<reference evidence="8" key="1">
    <citation type="submission" date="2016-10" db="EMBL/GenBank/DDBJ databases">
        <authorList>
            <person name="de Groot N.N."/>
        </authorList>
    </citation>
    <scope>NUCLEOTIDE SEQUENCE [LARGE SCALE GENOMIC DNA]</scope>
    <source>
        <strain evidence="8">CGMCC 1.10697</strain>
    </source>
</reference>
<dbReference type="GO" id="GO:0003677">
    <property type="term" value="F:DNA binding"/>
    <property type="evidence" value="ECO:0007669"/>
    <property type="project" value="UniProtKB-KW"/>
</dbReference>
<dbReference type="EMBL" id="FOKC01000004">
    <property type="protein sequence ID" value="SFB13784.1"/>
    <property type="molecule type" value="Genomic_DNA"/>
</dbReference>
<dbReference type="SUPFAM" id="SSF88659">
    <property type="entry name" value="Sigma3 and sigma4 domains of RNA polymerase sigma factors"/>
    <property type="match status" value="1"/>
</dbReference>
<evidence type="ECO:0000313" key="9">
    <source>
        <dbReference type="Proteomes" id="UP000199113"/>
    </source>
</evidence>
<dbReference type="GO" id="GO:0016987">
    <property type="term" value="F:sigma factor activity"/>
    <property type="evidence" value="ECO:0007669"/>
    <property type="project" value="UniProtKB-KW"/>
</dbReference>
<evidence type="ECO:0000256" key="5">
    <source>
        <dbReference type="ARBA" id="ARBA00023163"/>
    </source>
</evidence>
<dbReference type="InterPro" id="IPR013249">
    <property type="entry name" value="RNA_pol_sigma70_r4_t2"/>
</dbReference>
<dbReference type="InterPro" id="IPR039425">
    <property type="entry name" value="RNA_pol_sigma-70-like"/>
</dbReference>
<dbReference type="InterPro" id="IPR007627">
    <property type="entry name" value="RNA_pol_sigma70_r2"/>
</dbReference>
<evidence type="ECO:0000256" key="1">
    <source>
        <dbReference type="ARBA" id="ARBA00010641"/>
    </source>
</evidence>
<dbReference type="SUPFAM" id="SSF88946">
    <property type="entry name" value="Sigma2 domain of RNA polymerase sigma factors"/>
    <property type="match status" value="1"/>
</dbReference>
<keyword evidence="3" id="KW-0731">Sigma factor</keyword>
<feature type="domain" description="RNA polymerase sigma factor 70 region 4 type 2" evidence="7">
    <location>
        <begin position="114"/>
        <end position="163"/>
    </location>
</feature>
<dbReference type="NCBIfam" id="TIGR02983">
    <property type="entry name" value="SigE-fam_strep"/>
    <property type="match status" value="1"/>
</dbReference>
<dbReference type="STRING" id="748909.SAMN05192575_10446"/>
<dbReference type="InterPro" id="IPR014325">
    <property type="entry name" value="RNA_pol_sigma-E_actinobac"/>
</dbReference>
<dbReference type="PANTHER" id="PTHR43133:SF50">
    <property type="entry name" value="ECF RNA POLYMERASE SIGMA FACTOR SIGM"/>
    <property type="match status" value="1"/>
</dbReference>
<gene>
    <name evidence="8" type="ORF">SAMN05192575_10446</name>
</gene>
<keyword evidence="2" id="KW-0805">Transcription regulation</keyword>
<dbReference type="Pfam" id="PF04542">
    <property type="entry name" value="Sigma70_r2"/>
    <property type="match status" value="1"/>
</dbReference>
<organism evidence="8 9">
    <name type="scientific">Nocardioides alpinus</name>
    <dbReference type="NCBI Taxonomy" id="748909"/>
    <lineage>
        <taxon>Bacteria</taxon>
        <taxon>Bacillati</taxon>
        <taxon>Actinomycetota</taxon>
        <taxon>Actinomycetes</taxon>
        <taxon>Propionibacteriales</taxon>
        <taxon>Nocardioidaceae</taxon>
        <taxon>Nocardioides</taxon>
    </lineage>
</organism>
<dbReference type="Proteomes" id="UP000199113">
    <property type="component" value="Unassembled WGS sequence"/>
</dbReference>
<feature type="domain" description="RNA polymerase sigma-70 region 2" evidence="6">
    <location>
        <begin position="24"/>
        <end position="89"/>
    </location>
</feature>
<evidence type="ECO:0000259" key="7">
    <source>
        <dbReference type="Pfam" id="PF08281"/>
    </source>
</evidence>
<keyword evidence="4" id="KW-0238">DNA-binding</keyword>
<evidence type="ECO:0000259" key="6">
    <source>
        <dbReference type="Pfam" id="PF04542"/>
    </source>
</evidence>
<comment type="similarity">
    <text evidence="1">Belongs to the sigma-70 factor family. ECF subfamily.</text>
</comment>
<dbReference type="NCBIfam" id="TIGR02937">
    <property type="entry name" value="sigma70-ECF"/>
    <property type="match status" value="1"/>
</dbReference>
<dbReference type="InterPro" id="IPR013325">
    <property type="entry name" value="RNA_pol_sigma_r2"/>
</dbReference>
<dbReference type="GO" id="GO:0006352">
    <property type="term" value="P:DNA-templated transcription initiation"/>
    <property type="evidence" value="ECO:0007669"/>
    <property type="project" value="InterPro"/>
</dbReference>
<dbReference type="CDD" id="cd06171">
    <property type="entry name" value="Sigma70_r4"/>
    <property type="match status" value="1"/>
</dbReference>
<dbReference type="InterPro" id="IPR013324">
    <property type="entry name" value="RNA_pol_sigma_r3/r4-like"/>
</dbReference>
<dbReference type="RefSeq" id="WP_231263206.1">
    <property type="nucleotide sequence ID" value="NZ_FOKC01000004.1"/>
</dbReference>
<name>A0A1I0YKC6_9ACTN</name>
<protein>
    <submittedName>
        <fullName evidence="8">RNA polymerase sigma-70 factor, sigma-E family</fullName>
    </submittedName>
</protein>
<evidence type="ECO:0000256" key="4">
    <source>
        <dbReference type="ARBA" id="ARBA00023125"/>
    </source>
</evidence>
<dbReference type="InterPro" id="IPR014284">
    <property type="entry name" value="RNA_pol_sigma-70_dom"/>
</dbReference>
<accession>A0A1I0YKC6</accession>
<dbReference type="Pfam" id="PF08281">
    <property type="entry name" value="Sigma70_r4_2"/>
    <property type="match status" value="1"/>
</dbReference>
<keyword evidence="5" id="KW-0804">Transcription</keyword>
<proteinExistence type="inferred from homology"/>